<reference evidence="1" key="1">
    <citation type="submission" date="2022-05" db="EMBL/GenBank/DDBJ databases">
        <title>Halomonas geminus sp. nov. and Halomonas llamarensis sp. nov. isolated from high-altitude salars of the Atacama Desert.</title>
        <authorList>
            <person name="Hintersatz C."/>
            <person name="Rojas L.A."/>
            <person name="Wei T.-S."/>
            <person name="Kutschke S."/>
            <person name="Lehmann F."/>
            <person name="Jain R."/>
            <person name="Pollmann K."/>
        </authorList>
    </citation>
    <scope>NUCLEOTIDE SEQUENCE</scope>
    <source>
        <strain evidence="1">ATCHA</strain>
    </source>
</reference>
<proteinExistence type="predicted"/>
<evidence type="ECO:0000313" key="1">
    <source>
        <dbReference type="EMBL" id="MCL7930563.1"/>
    </source>
</evidence>
<keyword evidence="2" id="KW-1185">Reference proteome</keyword>
<dbReference type="Proteomes" id="UP001165308">
    <property type="component" value="Unassembled WGS sequence"/>
</dbReference>
<gene>
    <name evidence="1" type="ORF">M8006_11365</name>
</gene>
<dbReference type="RefSeq" id="WP_250082254.1">
    <property type="nucleotide sequence ID" value="NZ_JAMJPJ010000018.1"/>
</dbReference>
<name>A0ABT0SRX3_9GAMM</name>
<sequence length="134" mass="15288">MSEPASGEVFELEWIPGQLFPDIELERVEVDEQAIRIVCSDGDWSIQSDIILFWGSGTMVFEVDGDIAVRIREGERWPLVAPSVAKEKLFPYLHTLEVIERGDPWRLRFRAGDLNAAVELQAAVTRITWYPDDV</sequence>
<accession>A0ABT0SRX3</accession>
<comment type="caution">
    <text evidence="1">The sequence shown here is derived from an EMBL/GenBank/DDBJ whole genome shotgun (WGS) entry which is preliminary data.</text>
</comment>
<evidence type="ECO:0000313" key="2">
    <source>
        <dbReference type="Proteomes" id="UP001165308"/>
    </source>
</evidence>
<organism evidence="1 2">
    <name type="scientific">Halomonas llamarensis</name>
    <dbReference type="NCBI Taxonomy" id="2945104"/>
    <lineage>
        <taxon>Bacteria</taxon>
        <taxon>Pseudomonadati</taxon>
        <taxon>Pseudomonadota</taxon>
        <taxon>Gammaproteobacteria</taxon>
        <taxon>Oceanospirillales</taxon>
        <taxon>Halomonadaceae</taxon>
        <taxon>Halomonas</taxon>
    </lineage>
</organism>
<dbReference type="EMBL" id="JAMJPJ010000018">
    <property type="protein sequence ID" value="MCL7930563.1"/>
    <property type="molecule type" value="Genomic_DNA"/>
</dbReference>
<protein>
    <submittedName>
        <fullName evidence="1">Uncharacterized protein</fullName>
    </submittedName>
</protein>